<dbReference type="InterPro" id="IPR000073">
    <property type="entry name" value="AB_hydrolase_1"/>
</dbReference>
<dbReference type="PANTHER" id="PTHR36837:SF4">
    <property type="entry name" value="BLR0908 PROTEIN"/>
    <property type="match status" value="1"/>
</dbReference>
<dbReference type="SUPFAM" id="SSF53474">
    <property type="entry name" value="alpha/beta-Hydrolases"/>
    <property type="match status" value="1"/>
</dbReference>
<feature type="domain" description="Poly-beta-hydroxybutyrate polymerase N-terminal" evidence="1">
    <location>
        <begin position="90"/>
        <end position="144"/>
    </location>
</feature>
<gene>
    <name evidence="3" type="ORF">GH975_09595</name>
</gene>
<dbReference type="GO" id="GO:0016787">
    <property type="term" value="F:hydrolase activity"/>
    <property type="evidence" value="ECO:0007669"/>
    <property type="project" value="UniProtKB-KW"/>
</dbReference>
<evidence type="ECO:0000259" key="2">
    <source>
        <dbReference type="Pfam" id="PF12697"/>
    </source>
</evidence>
<proteinExistence type="predicted"/>
<evidence type="ECO:0000259" key="1">
    <source>
        <dbReference type="Pfam" id="PF07167"/>
    </source>
</evidence>
<keyword evidence="4" id="KW-1185">Reference proteome</keyword>
<protein>
    <submittedName>
        <fullName evidence="3">Alpha/beta fold hydrolase</fullName>
    </submittedName>
</protein>
<dbReference type="RefSeq" id="WP_153714311.1">
    <property type="nucleotide sequence ID" value="NZ_CP045871.1"/>
</dbReference>
<dbReference type="Pfam" id="PF12697">
    <property type="entry name" value="Abhydrolase_6"/>
    <property type="match status" value="1"/>
</dbReference>
<keyword evidence="3" id="KW-0378">Hydrolase</keyword>
<dbReference type="Proteomes" id="UP000388235">
    <property type="component" value="Chromosome"/>
</dbReference>
<accession>A0A5Q2QFP0</accession>
<feature type="domain" description="AB hydrolase-1" evidence="2">
    <location>
        <begin position="145"/>
        <end position="352"/>
    </location>
</feature>
<dbReference type="PANTHER" id="PTHR36837">
    <property type="entry name" value="POLY(3-HYDROXYALKANOATE) POLYMERASE SUBUNIT PHAC"/>
    <property type="match status" value="1"/>
</dbReference>
<dbReference type="KEGG" id="llp:GH975_09595"/>
<dbReference type="GO" id="GO:0042619">
    <property type="term" value="P:poly-hydroxybutyrate biosynthetic process"/>
    <property type="evidence" value="ECO:0007669"/>
    <property type="project" value="InterPro"/>
</dbReference>
<evidence type="ECO:0000313" key="4">
    <source>
        <dbReference type="Proteomes" id="UP000388235"/>
    </source>
</evidence>
<dbReference type="InterPro" id="IPR010941">
    <property type="entry name" value="PhaC_N"/>
</dbReference>
<dbReference type="AlphaFoldDB" id="A0A5Q2QFP0"/>
<dbReference type="Pfam" id="PF07167">
    <property type="entry name" value="PhaC_N"/>
    <property type="match status" value="1"/>
</dbReference>
<evidence type="ECO:0000313" key="3">
    <source>
        <dbReference type="EMBL" id="QGG80807.1"/>
    </source>
</evidence>
<organism evidence="3 4">
    <name type="scientific">Litorivicinus lipolyticus</name>
    <dbReference type="NCBI Taxonomy" id="418701"/>
    <lineage>
        <taxon>Bacteria</taxon>
        <taxon>Pseudomonadati</taxon>
        <taxon>Pseudomonadota</taxon>
        <taxon>Gammaproteobacteria</taxon>
        <taxon>Oceanospirillales</taxon>
        <taxon>Litorivicinaceae</taxon>
        <taxon>Litorivicinus</taxon>
    </lineage>
</organism>
<sequence length="397" mass="42358">MKSQVLPTFWSQWLSLDQCQQDARAVQSAMARSSASPLSAGALNKDAWENLGLAPDLQARLRIQGRNAEAWQALMGAPGDFDLPGKPAYGDDIGVTPGRIVWRGPHAELVHYSAAESVGPALLWVPAPINKHVILDLCDGRSVIARQLELGLDVYALVWRGASNDSMPTPDDLVASIIEAAEAVAKPVHLAGYCLGGVLAAMAALDGVPVRSLSLVAAPMDGQMGELAAVLTPAQRAHTKFMAEARGLVPAAVLSAGFMALKPESWKGLFSATRPKALTQWLLDGLDVSSSTWHWIMDVVYGAGAMSQGLQALDVPIWVQSFDDDHLVMPQQLTFARAALHARAPGGHNGGLLRVQPGQWLDPWVQWLDDGLRVAPTEHAVLGQATEGYLANSGSLF</sequence>
<dbReference type="OrthoDB" id="9767934at2"/>
<dbReference type="EMBL" id="CP045871">
    <property type="protein sequence ID" value="QGG80807.1"/>
    <property type="molecule type" value="Genomic_DNA"/>
</dbReference>
<name>A0A5Q2QFP0_9GAMM</name>
<dbReference type="InterPro" id="IPR051321">
    <property type="entry name" value="PHA/PHB_synthase"/>
</dbReference>
<reference evidence="3 4" key="1">
    <citation type="submission" date="2019-11" db="EMBL/GenBank/DDBJ databases">
        <authorList>
            <person name="Khan S.A."/>
            <person name="Jeon C.O."/>
            <person name="Chun B.H."/>
        </authorList>
    </citation>
    <scope>NUCLEOTIDE SEQUENCE [LARGE SCALE GENOMIC DNA]</scope>
    <source>
        <strain evidence="3 4">IMCC 1097</strain>
    </source>
</reference>
<dbReference type="InterPro" id="IPR029058">
    <property type="entry name" value="AB_hydrolase_fold"/>
</dbReference>
<dbReference type="Gene3D" id="3.40.50.1820">
    <property type="entry name" value="alpha/beta hydrolase"/>
    <property type="match status" value="1"/>
</dbReference>